<proteinExistence type="predicted"/>
<keyword evidence="4" id="KW-1185">Reference proteome</keyword>
<sequence length="506" mass="58294">MLSGSHRARDGDPARSRRAAAPYDDLRRQYGQDATMKEAIGTQHYRSLSNDRHTTRANMESAEPSLSTSRVEQLRLKNQYHITSTTYRQVYEVDSPAVRLCEDFQQHLSSRMSETEQAAAAMRDARHNINAEAMLAQAKAEAEAWRHDKSRIASVKAAQNLSPLGVRAIIAERDELRYQLRKAAAELARIEAASGGRFHELPNLCLQDMERLAALKSQSAHTDISNSDDQVALELEQKSNRIAELERIAGDSRGVRRHTDYQLSTLQEQLAERDETILHLQEELDNLTSELEAQRTEARSELDQRVAEERDHVNRAASQQQRHALEQLEAEMRDEKYRELDQLRSQLESQYAAIMEDKLQQQRNTLLQQENERLADEMTRLQSELYHREAANLEQLRTEVTGEKERAVAAVRRQMAAMQTRYEGELEQLRHHAEAELQRQLEDLRRELSMAADAELRSALNNQQAKLEEDHRAAMNRLRQQVEQHASHQAEVNLKKQLDAQRKKLL</sequence>
<evidence type="ECO:0000313" key="3">
    <source>
        <dbReference type="EMBL" id="EDQ88265.1"/>
    </source>
</evidence>
<feature type="region of interest" description="Disordered" evidence="2">
    <location>
        <begin position="294"/>
        <end position="322"/>
    </location>
</feature>
<dbReference type="InParanoid" id="A9V2J0"/>
<evidence type="ECO:0000313" key="4">
    <source>
        <dbReference type="Proteomes" id="UP000001357"/>
    </source>
</evidence>
<feature type="region of interest" description="Disordered" evidence="2">
    <location>
        <begin position="1"/>
        <end position="25"/>
    </location>
</feature>
<gene>
    <name evidence="3" type="ORF">MONBRDRAFT_32920</name>
</gene>
<protein>
    <submittedName>
        <fullName evidence="3">Uncharacterized protein</fullName>
    </submittedName>
</protein>
<dbReference type="STRING" id="81824.A9V2J0"/>
<dbReference type="RefSeq" id="XP_001746858.1">
    <property type="nucleotide sequence ID" value="XM_001746806.1"/>
</dbReference>
<evidence type="ECO:0000256" key="2">
    <source>
        <dbReference type="SAM" id="MobiDB-lite"/>
    </source>
</evidence>
<organism evidence="3 4">
    <name type="scientific">Monosiga brevicollis</name>
    <name type="common">Choanoflagellate</name>
    <dbReference type="NCBI Taxonomy" id="81824"/>
    <lineage>
        <taxon>Eukaryota</taxon>
        <taxon>Choanoflagellata</taxon>
        <taxon>Craspedida</taxon>
        <taxon>Salpingoecidae</taxon>
        <taxon>Monosiga</taxon>
    </lineage>
</organism>
<dbReference type="AlphaFoldDB" id="A9V2J0"/>
<feature type="non-terminal residue" evidence="3">
    <location>
        <position position="506"/>
    </location>
</feature>
<dbReference type="Proteomes" id="UP000001357">
    <property type="component" value="Unassembled WGS sequence"/>
</dbReference>
<dbReference type="GeneID" id="5892168"/>
<name>A9V2J0_MONBE</name>
<accession>A9V2J0</accession>
<feature type="compositionally biased region" description="Basic and acidic residues" evidence="2">
    <location>
        <begin position="294"/>
        <end position="314"/>
    </location>
</feature>
<feature type="coiled-coil region" evidence="1">
    <location>
        <begin position="434"/>
        <end position="484"/>
    </location>
</feature>
<dbReference type="EMBL" id="CH991555">
    <property type="protein sequence ID" value="EDQ88265.1"/>
    <property type="molecule type" value="Genomic_DNA"/>
</dbReference>
<feature type="region of interest" description="Disordered" evidence="2">
    <location>
        <begin position="48"/>
        <end position="68"/>
    </location>
</feature>
<keyword evidence="1" id="KW-0175">Coiled coil</keyword>
<reference evidence="3 4" key="1">
    <citation type="journal article" date="2008" name="Nature">
        <title>The genome of the choanoflagellate Monosiga brevicollis and the origin of metazoans.</title>
        <authorList>
            <consortium name="JGI Sequencing"/>
            <person name="King N."/>
            <person name="Westbrook M.J."/>
            <person name="Young S.L."/>
            <person name="Kuo A."/>
            <person name="Abedin M."/>
            <person name="Chapman J."/>
            <person name="Fairclough S."/>
            <person name="Hellsten U."/>
            <person name="Isogai Y."/>
            <person name="Letunic I."/>
            <person name="Marr M."/>
            <person name="Pincus D."/>
            <person name="Putnam N."/>
            <person name="Rokas A."/>
            <person name="Wright K.J."/>
            <person name="Zuzow R."/>
            <person name="Dirks W."/>
            <person name="Good M."/>
            <person name="Goodstein D."/>
            <person name="Lemons D."/>
            <person name="Li W."/>
            <person name="Lyons J.B."/>
            <person name="Morris A."/>
            <person name="Nichols S."/>
            <person name="Richter D.J."/>
            <person name="Salamov A."/>
            <person name="Bork P."/>
            <person name="Lim W.A."/>
            <person name="Manning G."/>
            <person name="Miller W.T."/>
            <person name="McGinnis W."/>
            <person name="Shapiro H."/>
            <person name="Tjian R."/>
            <person name="Grigoriev I.V."/>
            <person name="Rokhsar D."/>
        </authorList>
    </citation>
    <scope>NUCLEOTIDE SEQUENCE [LARGE SCALE GENOMIC DNA]</scope>
    <source>
        <strain evidence="4">MX1 / ATCC 50154</strain>
    </source>
</reference>
<dbReference type="KEGG" id="mbr:MONBRDRAFT_32920"/>
<evidence type="ECO:0000256" key="1">
    <source>
        <dbReference type="SAM" id="Coils"/>
    </source>
</evidence>